<proteinExistence type="predicted"/>
<evidence type="ECO:0000313" key="1">
    <source>
        <dbReference type="EMBL" id="GJN34428.1"/>
    </source>
</evidence>
<accession>A0AAV5FHS4</accession>
<reference evidence="1" key="1">
    <citation type="journal article" date="2018" name="DNA Res.">
        <title>Multiple hybrid de novo genome assembly of finger millet, an orphan allotetraploid crop.</title>
        <authorList>
            <person name="Hatakeyama M."/>
            <person name="Aluri S."/>
            <person name="Balachadran M.T."/>
            <person name="Sivarajan S.R."/>
            <person name="Patrignani A."/>
            <person name="Gruter S."/>
            <person name="Poveda L."/>
            <person name="Shimizu-Inatsugi R."/>
            <person name="Baeten J."/>
            <person name="Francoijs K.J."/>
            <person name="Nataraja K.N."/>
            <person name="Reddy Y.A.N."/>
            <person name="Phadnis S."/>
            <person name="Ravikumar R.L."/>
            <person name="Schlapbach R."/>
            <person name="Sreeman S.M."/>
            <person name="Shimizu K.K."/>
        </authorList>
    </citation>
    <scope>NUCLEOTIDE SEQUENCE</scope>
</reference>
<dbReference type="Proteomes" id="UP001054889">
    <property type="component" value="Unassembled WGS sequence"/>
</dbReference>
<dbReference type="AlphaFoldDB" id="A0AAV5FHS4"/>
<comment type="caution">
    <text evidence="1">The sequence shown here is derived from an EMBL/GenBank/DDBJ whole genome shotgun (WGS) entry which is preliminary data.</text>
</comment>
<reference evidence="1" key="2">
    <citation type="submission" date="2021-12" db="EMBL/GenBank/DDBJ databases">
        <title>Resequencing data analysis of finger millet.</title>
        <authorList>
            <person name="Hatakeyama M."/>
            <person name="Aluri S."/>
            <person name="Balachadran M.T."/>
            <person name="Sivarajan S.R."/>
            <person name="Poveda L."/>
            <person name="Shimizu-Inatsugi R."/>
            <person name="Schlapbach R."/>
            <person name="Sreeman S.M."/>
            <person name="Shimizu K.K."/>
        </authorList>
    </citation>
    <scope>NUCLEOTIDE SEQUENCE</scope>
</reference>
<dbReference type="EMBL" id="BQKI01000085">
    <property type="protein sequence ID" value="GJN34428.1"/>
    <property type="molecule type" value="Genomic_DNA"/>
</dbReference>
<gene>
    <name evidence="1" type="primary">gb23085</name>
    <name evidence="1" type="ORF">PR202_gb23085</name>
</gene>
<evidence type="ECO:0000313" key="2">
    <source>
        <dbReference type="Proteomes" id="UP001054889"/>
    </source>
</evidence>
<keyword evidence="2" id="KW-1185">Reference proteome</keyword>
<name>A0AAV5FHS4_ELECO</name>
<sequence>MGTEKRWRHQSLPAIVEDFFVLRARRAVPSYRALLPPSRAVLTSQPPLLLVALFSFLETLLHLLLRRHPWALHLPPSRCTLLSSSCMASSSPCPPTTHGGIQIVCIDSCNSREPLFGISANLCRSSESKRRSFLEPFLGLEFSPRVMPSPGTLSLPRQAVSSMAACAASSPTPNAVRAVDSSCLYYVSFLILELTKIPHCCEERQIMRQSHCAVLPLFLPGKATIQHCHLGDTLWHVTYANPPHVFEDMLFVDGTLYALTSCLDLPKLISISLKGIAFATPSASQRPLVQSRADTSPLNNAEPMDHAGVSIRHYKAA</sequence>
<protein>
    <submittedName>
        <fullName evidence="1">Uncharacterized protein</fullName>
    </submittedName>
</protein>
<organism evidence="1 2">
    <name type="scientific">Eleusine coracana subsp. coracana</name>
    <dbReference type="NCBI Taxonomy" id="191504"/>
    <lineage>
        <taxon>Eukaryota</taxon>
        <taxon>Viridiplantae</taxon>
        <taxon>Streptophyta</taxon>
        <taxon>Embryophyta</taxon>
        <taxon>Tracheophyta</taxon>
        <taxon>Spermatophyta</taxon>
        <taxon>Magnoliopsida</taxon>
        <taxon>Liliopsida</taxon>
        <taxon>Poales</taxon>
        <taxon>Poaceae</taxon>
        <taxon>PACMAD clade</taxon>
        <taxon>Chloridoideae</taxon>
        <taxon>Cynodonteae</taxon>
        <taxon>Eleusininae</taxon>
        <taxon>Eleusine</taxon>
    </lineage>
</organism>